<dbReference type="RefSeq" id="XP_067526914.1">
    <property type="nucleotide sequence ID" value="XM_067670813.1"/>
</dbReference>
<gene>
    <name evidence="2" type="ORF">RO3G_16229</name>
</gene>
<dbReference type="InParanoid" id="I1CST8"/>
<sequence length="48" mass="5526">MNEKQYGISKVIWDNAKEDELEDEASDDEEDEVEDDEEDEVEDGDCGN</sequence>
<keyword evidence="3" id="KW-1185">Reference proteome</keyword>
<dbReference type="EMBL" id="CH476750">
    <property type="protein sequence ID" value="EIE91518.1"/>
    <property type="molecule type" value="Genomic_DNA"/>
</dbReference>
<dbReference type="AlphaFoldDB" id="I1CST8"/>
<dbReference type="VEuPathDB" id="FungiDB:RO3G_16229"/>
<dbReference type="Proteomes" id="UP000009138">
    <property type="component" value="Unassembled WGS sequence"/>
</dbReference>
<accession>I1CST8</accession>
<protein>
    <submittedName>
        <fullName evidence="2">Uncharacterized protein</fullName>
    </submittedName>
</protein>
<proteinExistence type="predicted"/>
<evidence type="ECO:0000256" key="1">
    <source>
        <dbReference type="SAM" id="MobiDB-lite"/>
    </source>
</evidence>
<reference evidence="2 3" key="1">
    <citation type="journal article" date="2009" name="PLoS Genet.">
        <title>Genomic analysis of the basal lineage fungus Rhizopus oryzae reveals a whole-genome duplication.</title>
        <authorList>
            <person name="Ma L.-J."/>
            <person name="Ibrahim A.S."/>
            <person name="Skory C."/>
            <person name="Grabherr M.G."/>
            <person name="Burger G."/>
            <person name="Butler M."/>
            <person name="Elias M."/>
            <person name="Idnurm A."/>
            <person name="Lang B.F."/>
            <person name="Sone T."/>
            <person name="Abe A."/>
            <person name="Calvo S.E."/>
            <person name="Corrochano L.M."/>
            <person name="Engels R."/>
            <person name="Fu J."/>
            <person name="Hansberg W."/>
            <person name="Kim J.-M."/>
            <person name="Kodira C.D."/>
            <person name="Koehrsen M.J."/>
            <person name="Liu B."/>
            <person name="Miranda-Saavedra D."/>
            <person name="O'Leary S."/>
            <person name="Ortiz-Castellanos L."/>
            <person name="Poulter R."/>
            <person name="Rodriguez-Romero J."/>
            <person name="Ruiz-Herrera J."/>
            <person name="Shen Y.-Q."/>
            <person name="Zeng Q."/>
            <person name="Galagan J."/>
            <person name="Birren B.W."/>
            <person name="Cuomo C.A."/>
            <person name="Wickes B.L."/>
        </authorList>
    </citation>
    <scope>NUCLEOTIDE SEQUENCE [LARGE SCALE GENOMIC DNA]</scope>
    <source>
        <strain evidence="3">RA 99-880 / ATCC MYA-4621 / FGSC 9543 / NRRL 43880</strain>
    </source>
</reference>
<organism evidence="2 3">
    <name type="scientific">Rhizopus delemar (strain RA 99-880 / ATCC MYA-4621 / FGSC 9543 / NRRL 43880)</name>
    <name type="common">Mucormycosis agent</name>
    <name type="synonym">Rhizopus arrhizus var. delemar</name>
    <dbReference type="NCBI Taxonomy" id="246409"/>
    <lineage>
        <taxon>Eukaryota</taxon>
        <taxon>Fungi</taxon>
        <taxon>Fungi incertae sedis</taxon>
        <taxon>Mucoromycota</taxon>
        <taxon>Mucoromycotina</taxon>
        <taxon>Mucoromycetes</taxon>
        <taxon>Mucorales</taxon>
        <taxon>Mucorineae</taxon>
        <taxon>Rhizopodaceae</taxon>
        <taxon>Rhizopus</taxon>
    </lineage>
</organism>
<dbReference type="GeneID" id="93623194"/>
<name>I1CST8_RHIO9</name>
<evidence type="ECO:0000313" key="2">
    <source>
        <dbReference type="EMBL" id="EIE91518.1"/>
    </source>
</evidence>
<evidence type="ECO:0000313" key="3">
    <source>
        <dbReference type="Proteomes" id="UP000009138"/>
    </source>
</evidence>
<feature type="compositionally biased region" description="Acidic residues" evidence="1">
    <location>
        <begin position="17"/>
        <end position="48"/>
    </location>
</feature>
<feature type="region of interest" description="Disordered" evidence="1">
    <location>
        <begin position="1"/>
        <end position="48"/>
    </location>
</feature>